<feature type="transmembrane region" description="Helical" evidence="1">
    <location>
        <begin position="213"/>
        <end position="235"/>
    </location>
</feature>
<dbReference type="Proteomes" id="UP000000564">
    <property type="component" value="Chromosome"/>
</dbReference>
<dbReference type="KEGG" id="spg:SpyM3_1206"/>
<dbReference type="EMBL" id="AE014074">
    <property type="protein sequence ID" value="AAM79813.1"/>
    <property type="molecule type" value="Genomic_DNA"/>
</dbReference>
<evidence type="ECO:0000313" key="2">
    <source>
        <dbReference type="EMBL" id="AAM79813.1"/>
    </source>
</evidence>
<protein>
    <submittedName>
        <fullName evidence="2">Uncharacterized protein</fullName>
    </submittedName>
</protein>
<dbReference type="HOGENOM" id="CLU_1000810_0_0_9"/>
<accession>A0A0H2UV82</accession>
<reference evidence="2 3" key="1">
    <citation type="journal article" date="2002" name="Proc. Natl. Acad. Sci. U.S.A.">
        <title>Genome sequence of a serotype M3 strain of group A Streptococcus: phage-encoded toxins, the high-virulence phenotype, and clone emergence.</title>
        <authorList>
            <person name="Beres S.B."/>
            <person name="Sylva G.L."/>
            <person name="Barbian K.D."/>
            <person name="Lei B."/>
            <person name="Hoff J.S."/>
            <person name="Mammarella N.D."/>
            <person name="Liu M.Y."/>
            <person name="Smoot J.C."/>
            <person name="Porcella S.F."/>
            <person name="Parkins L.D."/>
            <person name="Campbell D.S."/>
            <person name="Smith T.M."/>
            <person name="McCormick J.K."/>
            <person name="Leung D.Y."/>
            <person name="Schlievert P.M."/>
            <person name="Musser J.M."/>
        </authorList>
    </citation>
    <scope>NUCLEOTIDE SEQUENCE [LARGE SCALE GENOMIC DNA]</scope>
    <source>
        <strain evidence="3">ATCC BAA-595 / MGAS315</strain>
    </source>
</reference>
<gene>
    <name evidence="2" type="ordered locus">SpyM3_1206</name>
</gene>
<dbReference type="AlphaFoldDB" id="A0A0H2UV82"/>
<feature type="transmembrane region" description="Helical" evidence="1">
    <location>
        <begin position="174"/>
        <end position="192"/>
    </location>
</feature>
<dbReference type="RefSeq" id="WP_011054729.1">
    <property type="nucleotide sequence ID" value="NC_004070.1"/>
</dbReference>
<evidence type="ECO:0000256" key="1">
    <source>
        <dbReference type="SAM" id="Phobius"/>
    </source>
</evidence>
<feature type="transmembrane region" description="Helical" evidence="1">
    <location>
        <begin position="268"/>
        <end position="287"/>
    </location>
</feature>
<keyword evidence="1" id="KW-0472">Membrane</keyword>
<organism evidence="2 3">
    <name type="scientific">Streptococcus pyogenes serotype M3 (strain ATCC BAA-595 / MGAS315)</name>
    <dbReference type="NCBI Taxonomy" id="198466"/>
    <lineage>
        <taxon>Bacteria</taxon>
        <taxon>Bacillati</taxon>
        <taxon>Bacillota</taxon>
        <taxon>Bacilli</taxon>
        <taxon>Lactobacillales</taxon>
        <taxon>Streptococcaceae</taxon>
        <taxon>Streptococcus</taxon>
    </lineage>
</organism>
<keyword evidence="1" id="KW-1133">Transmembrane helix</keyword>
<sequence>MGTIAPAFMELLLDANFCKAPVNNQDTLLKVYHREMAKDNVTIPYEIIAEYVYSHEDSVEENEKLNSNIDFIISEFSGTDTQKDILIKNLDKIKSNYSLAQTQKKFILKNSQEAKDVLEKIIPELNTLAKETSNLAATNDELKKQSAETDGVLQKVKQGVDDVRNTKSSIYTDFIAILGVFSAFVFVMFGGIDVARAIFDIGNDLQTLDLSRMITVSSLMLIGVLTLMYSLLLWVARITGKNFGNCYSSKCDNGCRHKWRHFLMRHSFYFSLMFLLVLTTVVSHCLLK</sequence>
<evidence type="ECO:0000313" key="3">
    <source>
        <dbReference type="Proteomes" id="UP000000564"/>
    </source>
</evidence>
<name>A0A0H2UV82_STRP3</name>
<keyword evidence="1" id="KW-0812">Transmembrane</keyword>
<proteinExistence type="predicted"/>